<dbReference type="PANTHER" id="PTHR24346">
    <property type="entry name" value="MAP/MICROTUBULE AFFINITY-REGULATING KINASE"/>
    <property type="match status" value="1"/>
</dbReference>
<feature type="region of interest" description="Disordered" evidence="4">
    <location>
        <begin position="848"/>
        <end position="898"/>
    </location>
</feature>
<reference evidence="7" key="2">
    <citation type="submission" date="2002-03" db="EMBL/GenBank/DDBJ databases">
        <authorList>
            <consortium name="The Anopheles Genome Sequencing Consortium"/>
        </authorList>
    </citation>
    <scope>NUCLEOTIDE SEQUENCE</scope>
    <source>
        <strain evidence="7">PEST</strain>
    </source>
</reference>
<dbReference type="eggNOG" id="KOG1152">
    <property type="taxonomic scope" value="Eukaryota"/>
</dbReference>
<dbReference type="FunFam" id="3.30.450.20:FF:000059">
    <property type="entry name" value="PAS domain containing serine/threonine kinase"/>
    <property type="match status" value="1"/>
</dbReference>
<dbReference type="VEuPathDB" id="VectorBase:AGAMI1_007217"/>
<dbReference type="EMBL" id="AAAB01008807">
    <property type="protein sequence ID" value="EAA04648.4"/>
    <property type="molecule type" value="Genomic_DNA"/>
</dbReference>
<dbReference type="PROSITE" id="PS50011">
    <property type="entry name" value="PROTEIN_KINASE_DOM"/>
    <property type="match status" value="1"/>
</dbReference>
<name>Q7QJW2_ANOGA</name>
<dbReference type="AlphaFoldDB" id="Q7QJW2"/>
<reference evidence="7" key="5">
    <citation type="submission" date="2011-05" db="EMBL/GenBank/DDBJ databases">
        <authorList>
            <consortium name="VectorBase"/>
        </authorList>
    </citation>
    <scope>NUCLEOTIDE SEQUENCE</scope>
    <source>
        <strain evidence="7">PEST</strain>
    </source>
</reference>
<evidence type="ECO:0000259" key="6">
    <source>
        <dbReference type="PROSITE" id="PS50112"/>
    </source>
</evidence>
<feature type="compositionally biased region" description="Acidic residues" evidence="4">
    <location>
        <begin position="859"/>
        <end position="872"/>
    </location>
</feature>
<protein>
    <submittedName>
        <fullName evidence="7">AGAP007688-PA</fullName>
    </submittedName>
</protein>
<keyword evidence="2 3" id="KW-0067">ATP-binding</keyword>
<evidence type="ECO:0000259" key="5">
    <source>
        <dbReference type="PROSITE" id="PS50011"/>
    </source>
</evidence>
<dbReference type="FunFam" id="1.10.510.10:FF:000351">
    <property type="entry name" value="PAS domain-containing serine/threonine-protein kinase"/>
    <property type="match status" value="1"/>
</dbReference>
<reference evidence="7" key="1">
    <citation type="journal article" date="2002" name="Science">
        <title>The genome sequence of the malaria mosquito Anopheles gambiae.</title>
        <authorList>
            <person name="Holt R.A."/>
            <person name="Subramanian G.M."/>
            <person name="Halpern A."/>
            <person name="Sutton G.G."/>
            <person name="Charlab R."/>
            <person name="Nusskern D.R."/>
            <person name="Wincker P."/>
            <person name="Clark A.G."/>
            <person name="Ribeiro J.M."/>
            <person name="Wides R."/>
            <person name="Salzberg S.L."/>
            <person name="Loftus B."/>
            <person name="Yandell M."/>
            <person name="Majoros W.H."/>
            <person name="Rusch D.B."/>
            <person name="Lai Z."/>
            <person name="Kraft C.L."/>
            <person name="Abril J.F."/>
            <person name="Anthouard V."/>
            <person name="Arensburger P."/>
            <person name="Atkinson P.W."/>
            <person name="Baden H."/>
            <person name="de Berardinis V."/>
            <person name="Baldwin D."/>
            <person name="Benes V."/>
            <person name="Biedler J."/>
            <person name="Blass C."/>
            <person name="Bolanos R."/>
            <person name="Boscus D."/>
            <person name="Barnstead M."/>
            <person name="Cai S."/>
            <person name="Center A."/>
            <person name="Chaturverdi K."/>
            <person name="Christophides G.K."/>
            <person name="Chrystal M.A."/>
            <person name="Clamp M."/>
            <person name="Cravchik A."/>
            <person name="Curwen V."/>
            <person name="Dana A."/>
            <person name="Delcher A."/>
            <person name="Dew I."/>
            <person name="Evans C.A."/>
            <person name="Flanigan M."/>
            <person name="Grundschober-Freimoser A."/>
            <person name="Friedli L."/>
            <person name="Gu Z."/>
            <person name="Guan P."/>
            <person name="Guigo R."/>
            <person name="Hillenmeyer M.E."/>
            <person name="Hladun S.L."/>
            <person name="Hogan J.R."/>
            <person name="Hong Y.S."/>
            <person name="Hoover J."/>
            <person name="Jaillon O."/>
            <person name="Ke Z."/>
            <person name="Kodira C."/>
            <person name="Kokoza E."/>
            <person name="Koutsos A."/>
            <person name="Letunic I."/>
            <person name="Levitsky A."/>
            <person name="Liang Y."/>
            <person name="Lin J.J."/>
            <person name="Lobo N.F."/>
            <person name="Lopez J.R."/>
            <person name="Malek J.A."/>
            <person name="McIntosh T.C."/>
            <person name="Meister S."/>
            <person name="Miller J."/>
            <person name="Mobarry C."/>
            <person name="Mongin E."/>
            <person name="Murphy S.D."/>
            <person name="O'Brochta D.A."/>
            <person name="Pfannkoch C."/>
            <person name="Qi R."/>
            <person name="Regier M.A."/>
            <person name="Remington K."/>
            <person name="Shao H."/>
            <person name="Sharakhova M.V."/>
            <person name="Sitter C.D."/>
            <person name="Shetty J."/>
            <person name="Smith T.J."/>
            <person name="Strong R."/>
            <person name="Sun J."/>
            <person name="Thomasova D."/>
            <person name="Ton L.Q."/>
            <person name="Topalis P."/>
            <person name="Tu Z."/>
            <person name="Unger M.F."/>
            <person name="Walenz B."/>
            <person name="Wang A."/>
            <person name="Wang J."/>
            <person name="Wang M."/>
            <person name="Wang X."/>
            <person name="Woodford K.J."/>
            <person name="Wortman J.R."/>
            <person name="Wu M."/>
            <person name="Yao A."/>
            <person name="Zdobnov E.M."/>
            <person name="Zhang H."/>
            <person name="Zhao Q."/>
            <person name="Zhao S."/>
            <person name="Zhu S.C."/>
            <person name="Zhimulev I."/>
            <person name="Coluzzi M."/>
            <person name="della Torre A."/>
            <person name="Roth C.W."/>
            <person name="Louis C."/>
            <person name="Kalush F."/>
            <person name="Mural R.J."/>
            <person name="Myers E.W."/>
            <person name="Adams M.D."/>
            <person name="Smith H.O."/>
            <person name="Broder S."/>
            <person name="Gardner M.J."/>
            <person name="Fraser C.M."/>
            <person name="Birney E."/>
            <person name="Bork P."/>
            <person name="Brey P.T."/>
            <person name="Venter J.C."/>
            <person name="Weissenbach J."/>
            <person name="Kafatos F.C."/>
            <person name="Collins F.H."/>
            <person name="Hoffman S.L."/>
        </authorList>
    </citation>
    <scope>NUCLEOTIDE SEQUENCE [LARGE SCALE GENOMIC DNA]</scope>
    <source>
        <strain evidence="7">PEST</strain>
    </source>
</reference>
<dbReference type="PhylomeDB" id="Q7QJW2"/>
<feature type="domain" description="PAS" evidence="6">
    <location>
        <begin position="58"/>
        <end position="86"/>
    </location>
</feature>
<dbReference type="SUPFAM" id="SSF56112">
    <property type="entry name" value="Protein kinase-like (PK-like)"/>
    <property type="match status" value="1"/>
</dbReference>
<reference evidence="7" key="3">
    <citation type="journal article" date="2004" name="Trends Parasitol.">
        <title>The Anopheles gambiae genome: an update.</title>
        <authorList>
            <person name="Mongin E."/>
            <person name="Louis C."/>
            <person name="Holt R.A."/>
            <person name="Birney E."/>
            <person name="Collins F.H."/>
        </authorList>
    </citation>
    <scope>NUCLEOTIDE SEQUENCE</scope>
    <source>
        <strain evidence="7">PEST</strain>
    </source>
</reference>
<dbReference type="Pfam" id="PF00069">
    <property type="entry name" value="Pkinase"/>
    <property type="match status" value="1"/>
</dbReference>
<dbReference type="PROSITE" id="PS00108">
    <property type="entry name" value="PROTEIN_KINASE_ST"/>
    <property type="match status" value="1"/>
</dbReference>
<dbReference type="GO" id="GO:0004672">
    <property type="term" value="F:protein kinase activity"/>
    <property type="evidence" value="ECO:0007669"/>
    <property type="project" value="InterPro"/>
</dbReference>
<dbReference type="PROSITE" id="PS00107">
    <property type="entry name" value="PROTEIN_KINASE_ATP"/>
    <property type="match status" value="1"/>
</dbReference>
<evidence type="ECO:0000256" key="3">
    <source>
        <dbReference type="PROSITE-ProRule" id="PRU10141"/>
    </source>
</evidence>
<dbReference type="VEuPathDB" id="VectorBase:AGAP007688"/>
<dbReference type="InterPro" id="IPR011009">
    <property type="entry name" value="Kinase-like_dom_sf"/>
</dbReference>
<dbReference type="PROSITE" id="PS50112">
    <property type="entry name" value="PAS"/>
    <property type="match status" value="1"/>
</dbReference>
<gene>
    <name evidence="7" type="ORF">AgaP_AGAP007688</name>
</gene>
<dbReference type="InterPro" id="IPR035965">
    <property type="entry name" value="PAS-like_dom_sf"/>
</dbReference>
<feature type="binding site" evidence="3">
    <location>
        <position position="591"/>
    </location>
    <ligand>
        <name>ATP</name>
        <dbReference type="ChEBI" id="CHEBI:30616"/>
    </ligand>
</feature>
<dbReference type="Pfam" id="PF13426">
    <property type="entry name" value="PAS_9"/>
    <property type="match status" value="1"/>
</dbReference>
<dbReference type="Gene3D" id="3.30.450.20">
    <property type="entry name" value="PAS domain"/>
    <property type="match status" value="1"/>
</dbReference>
<feature type="domain" description="Protein kinase" evidence="5">
    <location>
        <begin position="558"/>
        <end position="810"/>
    </location>
</feature>
<keyword evidence="1 3" id="KW-0547">Nucleotide-binding</keyword>
<feature type="compositionally biased region" description="Acidic residues" evidence="4">
    <location>
        <begin position="880"/>
        <end position="892"/>
    </location>
</feature>
<dbReference type="PANTHER" id="PTHR24346:SF51">
    <property type="entry name" value="PAS DOMAIN-CONTAINING SERINE_THREONINE-PROTEIN KINASE"/>
    <property type="match status" value="1"/>
</dbReference>
<comment type="caution">
    <text evidence="7">The sequence shown here is derived from an EMBL/GenBank/DDBJ whole genome shotgun (WGS) entry which is preliminary data.</text>
</comment>
<dbReference type="STRING" id="7165.Q7QJW2"/>
<evidence type="ECO:0000256" key="4">
    <source>
        <dbReference type="SAM" id="MobiDB-lite"/>
    </source>
</evidence>
<dbReference type="GO" id="GO:0005524">
    <property type="term" value="F:ATP binding"/>
    <property type="evidence" value="ECO:0007669"/>
    <property type="project" value="UniProtKB-UniRule"/>
</dbReference>
<dbReference type="Gene3D" id="1.10.510.10">
    <property type="entry name" value="Transferase(Phosphotransferase) domain 1"/>
    <property type="match status" value="1"/>
</dbReference>
<evidence type="ECO:0000313" key="7">
    <source>
        <dbReference type="EMBL" id="EAA04648.4"/>
    </source>
</evidence>
<organism evidence="7">
    <name type="scientific">Anopheles gambiae</name>
    <name type="common">African malaria mosquito</name>
    <dbReference type="NCBI Taxonomy" id="7165"/>
    <lineage>
        <taxon>Eukaryota</taxon>
        <taxon>Metazoa</taxon>
        <taxon>Ecdysozoa</taxon>
        <taxon>Arthropoda</taxon>
        <taxon>Hexapoda</taxon>
        <taxon>Insecta</taxon>
        <taxon>Pterygota</taxon>
        <taxon>Neoptera</taxon>
        <taxon>Endopterygota</taxon>
        <taxon>Diptera</taxon>
        <taxon>Nematocera</taxon>
        <taxon>Culicoidea</taxon>
        <taxon>Culicidae</taxon>
        <taxon>Anophelinae</taxon>
        <taxon>Anopheles</taxon>
    </lineage>
</organism>
<accession>Q7QJW2</accession>
<evidence type="ECO:0000256" key="1">
    <source>
        <dbReference type="ARBA" id="ARBA00022741"/>
    </source>
</evidence>
<dbReference type="HOGENOM" id="CLU_010213_0_0_1"/>
<sequence>MDRVRVDGSNGVRFTAFRPKGGCFPHGVPSPYNNSYIASASESIGRLPKSDINPNKAVFTIDSKTSRILIVNRNACELLGYNSKELCEMEFTSLLFNKSKMHVSALAEGQLNSEDGTVIILSGKVVELCTKYDKNVAVSLWVRQIDTEGQRCLAVAEPVERRVAQLVVDQNGYIVSGDNEALILFQLDSVEKFGGMDVALLIPAIQLPDPDTSLIAKHIRKQKATGKTQDGVSFPLCLLISHHETGTDTTDSGVSNPNALLYLITIWVYTNLSGLLVIDENSVIESCNHHFSMLMFGIPQSKTIGEHITKLIPNFGQETDCLTRSRNATLSSLDNDESETETDHVELENSKEGFLSVLVSEDYANLPESDLLTPVNENSLCMNLLNSKNVSINETKSPLYTSEDINVALLKDSTPASAPPHKRHSAGGIADIIRQMGNAGKRLSYVDGKYRGEAIHYDGNVIDIIYTISSQMLPCGRKVYCIWISRDPESSYNNLEEANVTLTFNSITSTIDNSLGQPSKVANATAAAVTVSQSRPNSVSLVSQCEEEQVFGEYNKHYTTIKQIGKGAYGYVKLSYRNTDRLLVISKFILKEKLCSNFMITTEDRKEIPMEIYLLTHVKHPNIVTVFDVFENEKFFQLVMEVHGSGMDLFEFIDRRPAMTEKLGCYIFRQIANAVDYLHSLNILHRDIKDENIIIDQHFHVKLIDFGSATFMQEGKLFSTFYGTTEYCSPEVLAGNKYAGPELEMWSLGVTLYVLMFFENPFLDIEETLKSELIIPQEISPELEYVLLSLLDKNPKTRITMKQLICTEWLTQEINPSAFNFAHIVPCEPYEVNPEKYFNGQIYSSQTGLSTSPHSLSLVDDEDEGDDEEEDEPHAHIDDSFVDPDELQDDDICPLTHDDEKLPERSYELCSGRETHAAGTILAKGIQNLSLQEPSTCNNHSSTIDTTAAVSGVIGTDPAKQARGKKGQLRAEMQQQPGHHALLGMGTDAVIAIDQVPTSTNRTKCVDGMVVSYGVKQTKLQQYYCKDEPMHNDEQVVAMVPQIKLEAVGKEDENDLLIDTDYDNDTFEEDIDDR</sequence>
<dbReference type="InterPro" id="IPR000719">
    <property type="entry name" value="Prot_kinase_dom"/>
</dbReference>
<dbReference type="InterPro" id="IPR008271">
    <property type="entry name" value="Ser/Thr_kinase_AS"/>
</dbReference>
<reference evidence="7" key="4">
    <citation type="journal article" date="2007" name="Genome Biol.">
        <title>Update of the Anopheles gambiae PEST genome assembly.</title>
        <authorList>
            <person name="Sharakhova M.V."/>
            <person name="Hammond M.P."/>
            <person name="Lobo N.F."/>
            <person name="Krzywinski J."/>
            <person name="Unger M.F."/>
            <person name="Hillenmeyer M.E."/>
            <person name="Bruggner R.V."/>
            <person name="Birney E."/>
            <person name="Collins F.H."/>
        </authorList>
    </citation>
    <scope>NUCLEOTIDE SEQUENCE</scope>
    <source>
        <strain evidence="7">PEST</strain>
    </source>
</reference>
<proteinExistence type="predicted"/>
<dbReference type="PaxDb" id="7165-AGAP007688-PA"/>
<dbReference type="Gene3D" id="3.30.200.20">
    <property type="entry name" value="Phosphorylase Kinase, domain 1"/>
    <property type="match status" value="1"/>
</dbReference>
<dbReference type="InterPro" id="IPR000014">
    <property type="entry name" value="PAS"/>
</dbReference>
<dbReference type="InterPro" id="IPR017441">
    <property type="entry name" value="Protein_kinase_ATP_BS"/>
</dbReference>
<dbReference type="SUPFAM" id="SSF55785">
    <property type="entry name" value="PYP-like sensor domain (PAS domain)"/>
    <property type="match status" value="1"/>
</dbReference>
<dbReference type="SMART" id="SM00220">
    <property type="entry name" value="S_TKc"/>
    <property type="match status" value="1"/>
</dbReference>
<evidence type="ECO:0000256" key="2">
    <source>
        <dbReference type="ARBA" id="ARBA00022840"/>
    </source>
</evidence>